<keyword evidence="3" id="KW-0653">Protein transport</keyword>
<dbReference type="EMBL" id="NKXS01002058">
    <property type="protein sequence ID" value="PIN15498.1"/>
    <property type="molecule type" value="Genomic_DNA"/>
</dbReference>
<dbReference type="GO" id="GO:0016197">
    <property type="term" value="P:endosomal transport"/>
    <property type="evidence" value="ECO:0007669"/>
    <property type="project" value="TreeGrafter"/>
</dbReference>
<dbReference type="PANTHER" id="PTHR16082:SF2">
    <property type="entry name" value="AP-5 COMPLEX SUBUNIT MU-1"/>
    <property type="match status" value="1"/>
</dbReference>
<comment type="subcellular location">
    <subcellularLocation>
        <location evidence="5">Endomembrane system</location>
        <topology evidence="5">Peripheral membrane protein</topology>
        <orientation evidence="5">Cytoplasmic side</orientation>
    </subcellularLocation>
</comment>
<keyword evidence="8" id="KW-1185">Reference proteome</keyword>
<dbReference type="InterPro" id="IPR039591">
    <property type="entry name" value="AP5M1"/>
</dbReference>
<gene>
    <name evidence="7" type="ORF">CDL12_11852</name>
</gene>
<evidence type="ECO:0000256" key="1">
    <source>
        <dbReference type="ARBA" id="ARBA00005324"/>
    </source>
</evidence>
<evidence type="ECO:0000256" key="3">
    <source>
        <dbReference type="ARBA" id="ARBA00022927"/>
    </source>
</evidence>
<keyword evidence="4 6" id="KW-0472">Membrane</keyword>
<keyword evidence="2" id="KW-0813">Transport</keyword>
<name>A0A2G9HDC1_9LAMI</name>
<dbReference type="PANTHER" id="PTHR16082">
    <property type="entry name" value="AP-5 COMPLEX SUBUNIT MU-1"/>
    <property type="match status" value="1"/>
</dbReference>
<evidence type="ECO:0000256" key="5">
    <source>
        <dbReference type="ARBA" id="ARBA00029433"/>
    </source>
</evidence>
<evidence type="ECO:0000256" key="4">
    <source>
        <dbReference type="ARBA" id="ARBA00023136"/>
    </source>
</evidence>
<dbReference type="AlphaFoldDB" id="A0A2G9HDC1"/>
<accession>A0A2G9HDC1</accession>
<dbReference type="GO" id="GO:0005764">
    <property type="term" value="C:lysosome"/>
    <property type="evidence" value="ECO:0007669"/>
    <property type="project" value="TreeGrafter"/>
</dbReference>
<keyword evidence="6" id="KW-1133">Transmembrane helix</keyword>
<dbReference type="GO" id="GO:0005829">
    <property type="term" value="C:cytosol"/>
    <property type="evidence" value="ECO:0007669"/>
    <property type="project" value="TreeGrafter"/>
</dbReference>
<evidence type="ECO:0000313" key="7">
    <source>
        <dbReference type="EMBL" id="PIN15498.1"/>
    </source>
</evidence>
<dbReference type="GO" id="GO:0030119">
    <property type="term" value="C:AP-type membrane coat adaptor complex"/>
    <property type="evidence" value="ECO:0007669"/>
    <property type="project" value="TreeGrafter"/>
</dbReference>
<evidence type="ECO:0000313" key="8">
    <source>
        <dbReference type="Proteomes" id="UP000231279"/>
    </source>
</evidence>
<organism evidence="7 8">
    <name type="scientific">Handroanthus impetiginosus</name>
    <dbReference type="NCBI Taxonomy" id="429701"/>
    <lineage>
        <taxon>Eukaryota</taxon>
        <taxon>Viridiplantae</taxon>
        <taxon>Streptophyta</taxon>
        <taxon>Embryophyta</taxon>
        <taxon>Tracheophyta</taxon>
        <taxon>Spermatophyta</taxon>
        <taxon>Magnoliopsida</taxon>
        <taxon>eudicotyledons</taxon>
        <taxon>Gunneridae</taxon>
        <taxon>Pentapetalae</taxon>
        <taxon>asterids</taxon>
        <taxon>lamiids</taxon>
        <taxon>Lamiales</taxon>
        <taxon>Bignoniaceae</taxon>
        <taxon>Crescentiina</taxon>
        <taxon>Tabebuia alliance</taxon>
        <taxon>Handroanthus</taxon>
    </lineage>
</organism>
<evidence type="ECO:0000256" key="6">
    <source>
        <dbReference type="SAM" id="Phobius"/>
    </source>
</evidence>
<comment type="caution">
    <text evidence="7">The sequence shown here is derived from an EMBL/GenBank/DDBJ whole genome shotgun (WGS) entry which is preliminary data.</text>
</comment>
<feature type="transmembrane region" description="Helical" evidence="6">
    <location>
        <begin position="109"/>
        <end position="130"/>
    </location>
</feature>
<reference evidence="8" key="1">
    <citation type="journal article" date="2018" name="Gigascience">
        <title>Genome assembly of the Pink Ipe (Handroanthus impetiginosus, Bignoniaceae), a highly valued, ecologically keystone Neotropical timber forest tree.</title>
        <authorList>
            <person name="Silva-Junior O.B."/>
            <person name="Grattapaglia D."/>
            <person name="Novaes E."/>
            <person name="Collevatti R.G."/>
        </authorList>
    </citation>
    <scope>NUCLEOTIDE SEQUENCE [LARGE SCALE GENOMIC DNA]</scope>
    <source>
        <strain evidence="8">cv. UFG-1</strain>
    </source>
</reference>
<dbReference type="OrthoDB" id="1877176at2759"/>
<sequence length="206" mass="23499">MPSGCYIRALWILNNQDSVIFSRKFPVVEKRWRVACEKESDDNFKYNLLPCDSELAAAFIDRKKREGSARGFGLRVRQSVKGSDSWVDDPITRHVISLYINKEEKGENILLWPLVLHVKGPYCILVLPLVEPHHLKSYSRMCNTSDCGSAIGTDENLSSLLLDLPSITGYSIYDDEYLLEVTLIWMLSTPSIFGLCFLVIKQLKTH</sequence>
<proteinExistence type="inferred from homology"/>
<evidence type="ECO:0000256" key="2">
    <source>
        <dbReference type="ARBA" id="ARBA00022448"/>
    </source>
</evidence>
<dbReference type="STRING" id="429701.A0A2G9HDC1"/>
<protein>
    <submittedName>
        <fullName evidence="7">Uncharacterized protein</fullName>
    </submittedName>
</protein>
<comment type="similarity">
    <text evidence="1">Belongs to the adaptor complexes medium subunit family.</text>
</comment>
<dbReference type="GO" id="GO:0005770">
    <property type="term" value="C:late endosome"/>
    <property type="evidence" value="ECO:0007669"/>
    <property type="project" value="TreeGrafter"/>
</dbReference>
<keyword evidence="6" id="KW-0812">Transmembrane</keyword>
<dbReference type="GO" id="GO:0015031">
    <property type="term" value="P:protein transport"/>
    <property type="evidence" value="ECO:0007669"/>
    <property type="project" value="UniProtKB-KW"/>
</dbReference>
<dbReference type="Proteomes" id="UP000231279">
    <property type="component" value="Unassembled WGS sequence"/>
</dbReference>
<feature type="transmembrane region" description="Helical" evidence="6">
    <location>
        <begin position="183"/>
        <end position="200"/>
    </location>
</feature>